<dbReference type="Proteomes" id="UP000683417">
    <property type="component" value="Unassembled WGS sequence"/>
</dbReference>
<name>A0A9W4D404_BLUGR</name>
<dbReference type="EMBL" id="CAJHIT010000007">
    <property type="protein sequence ID" value="CAD6503686.1"/>
    <property type="molecule type" value="Genomic_DNA"/>
</dbReference>
<evidence type="ECO:0000313" key="1">
    <source>
        <dbReference type="EMBL" id="CAD6503686.1"/>
    </source>
</evidence>
<comment type="caution">
    <text evidence="1">The sequence shown here is derived from an EMBL/GenBank/DDBJ whole genome shotgun (WGS) entry which is preliminary data.</text>
</comment>
<proteinExistence type="predicted"/>
<reference evidence="1" key="1">
    <citation type="submission" date="2020-10" db="EMBL/GenBank/DDBJ databases">
        <authorList>
            <person name="Muller C M."/>
        </authorList>
    </citation>
    <scope>NUCLEOTIDE SEQUENCE</scope>
    <source>
        <strain evidence="1">THUN-12</strain>
    </source>
</reference>
<organism evidence="1 2">
    <name type="scientific">Blumeria graminis f. sp. triticale</name>
    <dbReference type="NCBI Taxonomy" id="1689686"/>
    <lineage>
        <taxon>Eukaryota</taxon>
        <taxon>Fungi</taxon>
        <taxon>Dikarya</taxon>
        <taxon>Ascomycota</taxon>
        <taxon>Pezizomycotina</taxon>
        <taxon>Leotiomycetes</taxon>
        <taxon>Erysiphales</taxon>
        <taxon>Erysiphaceae</taxon>
        <taxon>Blumeria</taxon>
    </lineage>
</organism>
<accession>A0A9W4D404</accession>
<sequence>MSQAKLPEFVGLLQAEWVKPHITQKDTGGKENVCDRVTDLNITIVTWINNYHQSFINNMLLKIFREDFVKWDPNRFAMVYLL</sequence>
<protein>
    <submittedName>
        <fullName evidence="1">BgTH12-03345</fullName>
    </submittedName>
</protein>
<gene>
    <name evidence="1" type="ORF">BGTH12_LOCUS5044</name>
</gene>
<dbReference type="AlphaFoldDB" id="A0A9W4D404"/>
<evidence type="ECO:0000313" key="2">
    <source>
        <dbReference type="Proteomes" id="UP000683417"/>
    </source>
</evidence>